<sequence length="537" mass="57286">MTTNKTSNHPRSANSVDNRRRDLLKAGGALGAAAMSGVALSGVSASANAGINTKLPIPEYDNLDMTAMAQLVHKGDVTPLELFDAAAARFEAYKDLNLLAVSHLEAAREQAKQQSHAAQQERDAAFNKAPLHGIPFALKDLGIKVEGTVTTNGSLLFKDDVAEYDSTLTQRYKAAGLNIMAKLTSPEFGQTATTESKLHGDTLNPWDTSCSTGGSSGGSAAAVAARILPAAHASDGGGSIRIPASHCGIFGMKPSRGRIPTGPDILEGWMGLSVHNVVSRSVRDSALLMELTQGPEHGTRVQQVNGEFLKAIQTPPKGLRIAVMKHHPFGLPVHSDCIKAVDNTIKVLESLGHSVELASPELPIEDMYKGMGVTTSSGVLQAVQAQEVKLGRKAREDEFSPIVWGFMENAKGFTAQQVFAARNAYDRAGRSFDRFYDTFDLILAPVTAAPPPKIGELSLYQSYDSFVGNVIKASPITAMFNMTGLPAMSVPMNWNAEGLPIGVQFGASYGNEALLFALAAQLEQVAPWQHRRPPYIG</sequence>
<comment type="similarity">
    <text evidence="1">Belongs to the amidase family.</text>
</comment>
<feature type="coiled-coil region" evidence="2">
    <location>
        <begin position="101"/>
        <end position="128"/>
    </location>
</feature>
<dbReference type="PROSITE" id="PS00571">
    <property type="entry name" value="AMIDASES"/>
    <property type="match status" value="1"/>
</dbReference>
<feature type="domain" description="Amidase" evidence="3">
    <location>
        <begin position="85"/>
        <end position="515"/>
    </location>
</feature>
<dbReference type="RefSeq" id="WP_248936092.1">
    <property type="nucleotide sequence ID" value="NZ_JAKILF010000004.1"/>
</dbReference>
<evidence type="ECO:0000256" key="2">
    <source>
        <dbReference type="SAM" id="Coils"/>
    </source>
</evidence>
<organism evidence="4 5">
    <name type="scientific">Shewanella submarina</name>
    <dbReference type="NCBI Taxonomy" id="2016376"/>
    <lineage>
        <taxon>Bacteria</taxon>
        <taxon>Pseudomonadati</taxon>
        <taxon>Pseudomonadota</taxon>
        <taxon>Gammaproteobacteria</taxon>
        <taxon>Alteromonadales</taxon>
        <taxon>Shewanellaceae</taxon>
        <taxon>Shewanella</taxon>
    </lineage>
</organism>
<dbReference type="InterPro" id="IPR000120">
    <property type="entry name" value="Amidase"/>
</dbReference>
<evidence type="ECO:0000256" key="1">
    <source>
        <dbReference type="ARBA" id="ARBA00009199"/>
    </source>
</evidence>
<dbReference type="SUPFAM" id="SSF75304">
    <property type="entry name" value="Amidase signature (AS) enzymes"/>
    <property type="match status" value="1"/>
</dbReference>
<dbReference type="InterPro" id="IPR036928">
    <property type="entry name" value="AS_sf"/>
</dbReference>
<dbReference type="EMBL" id="JBHRTD010000017">
    <property type="protein sequence ID" value="MFC3139587.1"/>
    <property type="molecule type" value="Genomic_DNA"/>
</dbReference>
<dbReference type="Proteomes" id="UP001595621">
    <property type="component" value="Unassembled WGS sequence"/>
</dbReference>
<evidence type="ECO:0000313" key="4">
    <source>
        <dbReference type="EMBL" id="MFC3139587.1"/>
    </source>
</evidence>
<dbReference type="PANTHER" id="PTHR11895:SF7">
    <property type="entry name" value="GLUTAMYL-TRNA(GLN) AMIDOTRANSFERASE SUBUNIT A, MITOCHONDRIAL"/>
    <property type="match status" value="1"/>
</dbReference>
<dbReference type="Gene3D" id="3.90.1300.10">
    <property type="entry name" value="Amidase signature (AS) domain"/>
    <property type="match status" value="1"/>
</dbReference>
<dbReference type="Pfam" id="PF01425">
    <property type="entry name" value="Amidase"/>
    <property type="match status" value="1"/>
</dbReference>
<dbReference type="InterPro" id="IPR020556">
    <property type="entry name" value="Amidase_CS"/>
</dbReference>
<keyword evidence="2" id="KW-0175">Coiled coil</keyword>
<reference evidence="5" key="1">
    <citation type="journal article" date="2019" name="Int. J. Syst. Evol. Microbiol.">
        <title>The Global Catalogue of Microorganisms (GCM) 10K type strain sequencing project: providing services to taxonomists for standard genome sequencing and annotation.</title>
        <authorList>
            <consortium name="The Broad Institute Genomics Platform"/>
            <consortium name="The Broad Institute Genome Sequencing Center for Infectious Disease"/>
            <person name="Wu L."/>
            <person name="Ma J."/>
        </authorList>
    </citation>
    <scope>NUCLEOTIDE SEQUENCE [LARGE SCALE GENOMIC DNA]</scope>
    <source>
        <strain evidence="5">KCTC 52277</strain>
    </source>
</reference>
<gene>
    <name evidence="4" type="ORF">ACFOE0_15560</name>
</gene>
<protein>
    <submittedName>
        <fullName evidence="4">Amidase</fullName>
    </submittedName>
</protein>
<name>A0ABV7GKI3_9GAMM</name>
<dbReference type="InterPro" id="IPR023631">
    <property type="entry name" value="Amidase_dom"/>
</dbReference>
<dbReference type="PROSITE" id="PS51318">
    <property type="entry name" value="TAT"/>
    <property type="match status" value="1"/>
</dbReference>
<dbReference type="InterPro" id="IPR006311">
    <property type="entry name" value="TAT_signal"/>
</dbReference>
<evidence type="ECO:0000313" key="5">
    <source>
        <dbReference type="Proteomes" id="UP001595621"/>
    </source>
</evidence>
<keyword evidence="5" id="KW-1185">Reference proteome</keyword>
<dbReference type="PANTHER" id="PTHR11895">
    <property type="entry name" value="TRANSAMIDASE"/>
    <property type="match status" value="1"/>
</dbReference>
<evidence type="ECO:0000259" key="3">
    <source>
        <dbReference type="Pfam" id="PF01425"/>
    </source>
</evidence>
<accession>A0ABV7GKI3</accession>
<comment type="caution">
    <text evidence="4">The sequence shown here is derived from an EMBL/GenBank/DDBJ whole genome shotgun (WGS) entry which is preliminary data.</text>
</comment>
<proteinExistence type="inferred from homology"/>